<dbReference type="InterPro" id="IPR050681">
    <property type="entry name" value="CDF/SLC30A"/>
</dbReference>
<organism evidence="12 13">
    <name type="scientific">Alteromonas confluentis</name>
    <dbReference type="NCBI Taxonomy" id="1656094"/>
    <lineage>
        <taxon>Bacteria</taxon>
        <taxon>Pseudomonadati</taxon>
        <taxon>Pseudomonadota</taxon>
        <taxon>Gammaproteobacteria</taxon>
        <taxon>Alteromonadales</taxon>
        <taxon>Alteromonadaceae</taxon>
        <taxon>Alteromonas/Salinimonas group</taxon>
        <taxon>Alteromonas</taxon>
    </lineage>
</organism>
<dbReference type="STRING" id="1656094.BFC18_02450"/>
<comment type="caution">
    <text evidence="12">The sequence shown here is derived from an EMBL/GenBank/DDBJ whole genome shotgun (WGS) entry which is preliminary data.</text>
</comment>
<reference evidence="12 13" key="1">
    <citation type="submission" date="2016-08" db="EMBL/GenBank/DDBJ databases">
        <authorList>
            <person name="Seilhamer J.J."/>
        </authorList>
    </citation>
    <scope>NUCLEOTIDE SEQUENCE [LARGE SCALE GENOMIC DNA]</scope>
    <source>
        <strain evidence="12 13">KCTC 42603</strain>
    </source>
</reference>
<feature type="domain" description="Cation efflux protein cytoplasmic" evidence="11">
    <location>
        <begin position="219"/>
        <end position="293"/>
    </location>
</feature>
<evidence type="ECO:0000259" key="11">
    <source>
        <dbReference type="Pfam" id="PF16916"/>
    </source>
</evidence>
<dbReference type="PANTHER" id="PTHR11562:SF17">
    <property type="entry name" value="RE54080P-RELATED"/>
    <property type="match status" value="1"/>
</dbReference>
<evidence type="ECO:0000256" key="6">
    <source>
        <dbReference type="ARBA" id="ARBA00022989"/>
    </source>
</evidence>
<feature type="transmembrane region" description="Helical" evidence="9">
    <location>
        <begin position="166"/>
        <end position="184"/>
    </location>
</feature>
<dbReference type="Pfam" id="PF01545">
    <property type="entry name" value="Cation_efflux"/>
    <property type="match status" value="1"/>
</dbReference>
<dbReference type="SUPFAM" id="SSF161111">
    <property type="entry name" value="Cation efflux protein transmembrane domain-like"/>
    <property type="match status" value="1"/>
</dbReference>
<evidence type="ECO:0000256" key="8">
    <source>
        <dbReference type="ARBA" id="ARBA00023136"/>
    </source>
</evidence>
<dbReference type="Pfam" id="PF16916">
    <property type="entry name" value="ZT_dimer"/>
    <property type="match status" value="1"/>
</dbReference>
<keyword evidence="7" id="KW-0406">Ion transport</keyword>
<sequence length="310" mass="34964">MHSHGHHHGHSHGHRHHHDVSDSQRIGWAFWLNFIFTIIEFIGGWLTNSVAIMADAVHDLGDSLSIGLAWYLSKVGHKQADDQYTYGYKRLSLLGAMINGLILVVGSVWVLSEAIPRLWDPEMPVTEGMIGLAILGIAVNGYAAYKLSGGSSMNEKVLNWHLLEDVLGWVAVLIVGIVLHFVHWPILDPLLSVLFTLFILFNVVRYVIDTTKLFLQGNPDVEKKREIHDALMSVEHVKALHHVHFWSLDGEQHVLTAHVELQCDIDAATNRRLKAQIDDKLADFALAHTTIEFEMPGEVCRDHDDHDHDH</sequence>
<dbReference type="InterPro" id="IPR036837">
    <property type="entry name" value="Cation_efflux_CTD_sf"/>
</dbReference>
<keyword evidence="6 9" id="KW-1133">Transmembrane helix</keyword>
<dbReference type="InterPro" id="IPR027469">
    <property type="entry name" value="Cation_efflux_TMD_sf"/>
</dbReference>
<dbReference type="Proteomes" id="UP000175691">
    <property type="component" value="Unassembled WGS sequence"/>
</dbReference>
<evidence type="ECO:0000313" key="12">
    <source>
        <dbReference type="EMBL" id="OFC72445.1"/>
    </source>
</evidence>
<keyword evidence="13" id="KW-1185">Reference proteome</keyword>
<gene>
    <name evidence="12" type="ORF">BFC18_02450</name>
</gene>
<evidence type="ECO:0000256" key="1">
    <source>
        <dbReference type="ARBA" id="ARBA00004141"/>
    </source>
</evidence>
<dbReference type="NCBIfam" id="TIGR01297">
    <property type="entry name" value="CDF"/>
    <property type="match status" value="1"/>
</dbReference>
<evidence type="ECO:0000256" key="7">
    <source>
        <dbReference type="ARBA" id="ARBA00023065"/>
    </source>
</evidence>
<comment type="similarity">
    <text evidence="2">Belongs to the cation diffusion facilitator (CDF) transporter (TC 2.A.4) family. SLC30A subfamily.</text>
</comment>
<evidence type="ECO:0000256" key="4">
    <source>
        <dbReference type="ARBA" id="ARBA00022692"/>
    </source>
</evidence>
<comment type="subcellular location">
    <subcellularLocation>
        <location evidence="1">Membrane</location>
        <topology evidence="1">Multi-pass membrane protein</topology>
    </subcellularLocation>
</comment>
<dbReference type="InterPro" id="IPR002524">
    <property type="entry name" value="Cation_efflux"/>
</dbReference>
<name>A0A1E7ZFZ4_9ALTE</name>
<dbReference type="EMBL" id="MDHN01000004">
    <property type="protein sequence ID" value="OFC72445.1"/>
    <property type="molecule type" value="Genomic_DNA"/>
</dbReference>
<evidence type="ECO:0000259" key="10">
    <source>
        <dbReference type="Pfam" id="PF01545"/>
    </source>
</evidence>
<evidence type="ECO:0000256" key="5">
    <source>
        <dbReference type="ARBA" id="ARBA00022906"/>
    </source>
</evidence>
<keyword evidence="3" id="KW-0813">Transport</keyword>
<evidence type="ECO:0000313" key="13">
    <source>
        <dbReference type="Proteomes" id="UP000175691"/>
    </source>
</evidence>
<keyword evidence="5" id="KW-0862">Zinc</keyword>
<keyword evidence="4 9" id="KW-0812">Transmembrane</keyword>
<accession>A0A1E7ZFZ4</accession>
<dbReference type="SUPFAM" id="SSF160240">
    <property type="entry name" value="Cation efflux protein cytoplasmic domain-like"/>
    <property type="match status" value="1"/>
</dbReference>
<feature type="transmembrane region" description="Helical" evidence="9">
    <location>
        <begin position="93"/>
        <end position="112"/>
    </location>
</feature>
<feature type="domain" description="Cation efflux protein transmembrane" evidence="10">
    <location>
        <begin position="29"/>
        <end position="212"/>
    </location>
</feature>
<dbReference type="InterPro" id="IPR027470">
    <property type="entry name" value="Cation_efflux_CTD"/>
</dbReference>
<keyword evidence="5" id="KW-0864">Zinc transport</keyword>
<dbReference type="GO" id="GO:0005385">
    <property type="term" value="F:zinc ion transmembrane transporter activity"/>
    <property type="evidence" value="ECO:0007669"/>
    <property type="project" value="TreeGrafter"/>
</dbReference>
<evidence type="ECO:0000256" key="3">
    <source>
        <dbReference type="ARBA" id="ARBA00022448"/>
    </source>
</evidence>
<feature type="transmembrane region" description="Helical" evidence="9">
    <location>
        <begin position="124"/>
        <end position="145"/>
    </location>
</feature>
<evidence type="ECO:0000256" key="2">
    <source>
        <dbReference type="ARBA" id="ARBA00008873"/>
    </source>
</evidence>
<dbReference type="OrthoDB" id="9809646at2"/>
<evidence type="ECO:0000256" key="9">
    <source>
        <dbReference type="SAM" id="Phobius"/>
    </source>
</evidence>
<keyword evidence="8 9" id="KW-0472">Membrane</keyword>
<dbReference type="RefSeq" id="WP_070123358.1">
    <property type="nucleotide sequence ID" value="NZ_MDHN01000004.1"/>
</dbReference>
<dbReference type="InterPro" id="IPR058533">
    <property type="entry name" value="Cation_efflux_TM"/>
</dbReference>
<dbReference type="GO" id="GO:0005886">
    <property type="term" value="C:plasma membrane"/>
    <property type="evidence" value="ECO:0007669"/>
    <property type="project" value="TreeGrafter"/>
</dbReference>
<protein>
    <submittedName>
        <fullName evidence="12">Cobalt transporter</fullName>
    </submittedName>
</protein>
<feature type="transmembrane region" description="Helical" evidence="9">
    <location>
        <begin position="26"/>
        <end position="46"/>
    </location>
</feature>
<proteinExistence type="inferred from homology"/>
<dbReference type="Gene3D" id="1.20.1510.10">
    <property type="entry name" value="Cation efflux protein transmembrane domain"/>
    <property type="match status" value="1"/>
</dbReference>
<dbReference type="PANTHER" id="PTHR11562">
    <property type="entry name" value="CATION EFFLUX PROTEIN/ ZINC TRANSPORTER"/>
    <property type="match status" value="1"/>
</dbReference>
<dbReference type="AlphaFoldDB" id="A0A1E7ZFZ4"/>
<feature type="transmembrane region" description="Helical" evidence="9">
    <location>
        <begin position="190"/>
        <end position="208"/>
    </location>
</feature>